<organism evidence="4 6">
    <name type="scientific">Eisenbergiella massiliensis</name>
    <dbReference type="NCBI Taxonomy" id="1720294"/>
    <lineage>
        <taxon>Bacteria</taxon>
        <taxon>Bacillati</taxon>
        <taxon>Bacillota</taxon>
        <taxon>Clostridia</taxon>
        <taxon>Lachnospirales</taxon>
        <taxon>Lachnospiraceae</taxon>
        <taxon>Eisenbergiella</taxon>
    </lineage>
</organism>
<dbReference type="SUPFAM" id="SSF103039">
    <property type="entry name" value="CheC-like"/>
    <property type="match status" value="1"/>
</dbReference>
<evidence type="ECO:0000313" key="4">
    <source>
        <dbReference type="EMBL" id="RGE61802.1"/>
    </source>
</evidence>
<dbReference type="Proteomes" id="UP000260812">
    <property type="component" value="Unassembled WGS sequence"/>
</dbReference>
<dbReference type="OrthoDB" id="9812187at2"/>
<keyword evidence="2" id="KW-0378">Hydrolase</keyword>
<evidence type="ECO:0000313" key="6">
    <source>
        <dbReference type="Proteomes" id="UP000260812"/>
    </source>
</evidence>
<evidence type="ECO:0000256" key="2">
    <source>
        <dbReference type="ARBA" id="ARBA00022801"/>
    </source>
</evidence>
<dbReference type="EMBL" id="QVLV01000005">
    <property type="protein sequence ID" value="RGE61802.1"/>
    <property type="molecule type" value="Genomic_DNA"/>
</dbReference>
<dbReference type="GeneID" id="97987139"/>
<gene>
    <name evidence="5" type="ORF">DWY69_19915</name>
    <name evidence="4" type="ORF">DXC51_09670</name>
</gene>
<feature type="domain" description="CheC-like protein" evidence="3">
    <location>
        <begin position="10"/>
        <end position="47"/>
    </location>
</feature>
<accession>A0A3E3I700</accession>
<keyword evidence="1" id="KW-0145">Chemotaxis</keyword>
<dbReference type="InterPro" id="IPR028976">
    <property type="entry name" value="CheC-like_sf"/>
</dbReference>
<feature type="domain" description="CheC-like protein" evidence="3">
    <location>
        <begin position="109"/>
        <end position="144"/>
    </location>
</feature>
<dbReference type="Gene3D" id="3.40.1550.10">
    <property type="entry name" value="CheC-like"/>
    <property type="match status" value="1"/>
</dbReference>
<dbReference type="RefSeq" id="WP_021634169.1">
    <property type="nucleotide sequence ID" value="NZ_CALBAU010000042.1"/>
</dbReference>
<dbReference type="InterPro" id="IPR007597">
    <property type="entry name" value="CheC"/>
</dbReference>
<evidence type="ECO:0000256" key="1">
    <source>
        <dbReference type="ARBA" id="ARBA00022500"/>
    </source>
</evidence>
<evidence type="ECO:0000259" key="3">
    <source>
        <dbReference type="Pfam" id="PF04509"/>
    </source>
</evidence>
<dbReference type="GO" id="GO:0016787">
    <property type="term" value="F:hydrolase activity"/>
    <property type="evidence" value="ECO:0007669"/>
    <property type="project" value="UniProtKB-KW"/>
</dbReference>
<reference evidence="4 7" key="1">
    <citation type="submission" date="2018-08" db="EMBL/GenBank/DDBJ databases">
        <title>A genome reference for cultivated species of the human gut microbiota.</title>
        <authorList>
            <person name="Zou Y."/>
            <person name="Xue W."/>
            <person name="Luo G."/>
        </authorList>
    </citation>
    <scope>NUCLEOTIDE SEQUENCE [LARGE SCALE GENOMIC DNA]</scope>
    <source>
        <strain evidence="5 7">AF26-4BH</strain>
        <strain evidence="4">TF05-5AC</strain>
    </source>
</reference>
<evidence type="ECO:0000313" key="7">
    <source>
        <dbReference type="Proteomes" id="UP000261166"/>
    </source>
</evidence>
<evidence type="ECO:0000313" key="5">
    <source>
        <dbReference type="EMBL" id="RGE68493.1"/>
    </source>
</evidence>
<name>A0A3E3I700_9FIRM</name>
<dbReference type="PANTHER" id="PTHR43693:SF1">
    <property type="entry name" value="PROTEIN PHOSPHATASE CHEZ"/>
    <property type="match status" value="1"/>
</dbReference>
<dbReference type="AlphaFoldDB" id="A0A3E3I700"/>
<sequence>MRQFADLDEISRDILKEIGNIGTGNAVTALSQMLMHPVDIAVPDLKILKYQEVCSLLDSADELQTGIMVGVGGEMEGMFLFLLSETFTMMVLNKILGEEEREFLNPGEMERSLICELGNIMCGSYINALASVMDLKLEVSVPDVCIDMGGAILSVPLSRFLRVSDDILMIDNLFHLGGESFLGRILFIPEPDSLDMMLRSLRE</sequence>
<protein>
    <submittedName>
        <fullName evidence="4">Chemotaxis protein CheC</fullName>
    </submittedName>
</protein>
<proteinExistence type="predicted"/>
<dbReference type="PANTHER" id="PTHR43693">
    <property type="entry name" value="PROTEIN PHOSPHATASE CHEZ"/>
    <property type="match status" value="1"/>
</dbReference>
<dbReference type="CDD" id="cd17909">
    <property type="entry name" value="CheC_ClassI"/>
    <property type="match status" value="1"/>
</dbReference>
<keyword evidence="6" id="KW-1185">Reference proteome</keyword>
<dbReference type="GO" id="GO:0006935">
    <property type="term" value="P:chemotaxis"/>
    <property type="evidence" value="ECO:0007669"/>
    <property type="project" value="UniProtKB-KW"/>
</dbReference>
<comment type="caution">
    <text evidence="4">The sequence shown here is derived from an EMBL/GenBank/DDBJ whole genome shotgun (WGS) entry which is preliminary data.</text>
</comment>
<dbReference type="InterPro" id="IPR050992">
    <property type="entry name" value="CheZ_family_phosphatases"/>
</dbReference>
<dbReference type="Pfam" id="PF04509">
    <property type="entry name" value="CheC"/>
    <property type="match status" value="2"/>
</dbReference>
<dbReference type="Proteomes" id="UP000261166">
    <property type="component" value="Unassembled WGS sequence"/>
</dbReference>
<dbReference type="EMBL" id="QVLU01000020">
    <property type="protein sequence ID" value="RGE68493.1"/>
    <property type="molecule type" value="Genomic_DNA"/>
</dbReference>